<sequence>MYLKTVKEINLKAFQLQKNALALVKYQLPNFYNKPQVHTQFPTEAHLAAMQAPNQAFDQDLPYYQRLSEHLDCKWSMGNYLVDVEGNCILDLNASSSGNVLGYQHDAFQRDLMDSELYDRFVTKKQKLEDLSPSELADLIREQAMPSAPEGLIHVHVGSGSSGTEANELAINAALNHYAKEHGKSIENLVVLGFNNSNHGSSTVTLSCSSADVNTEEVPTLNWPRAPFPQLKYPFAEHEHENQAEEKRCIDAVKDMLKAQSASGKEVAAIIVEPISSISNQMATPVFFKTLRSIAKSEGIAFIVDETKTGLGQTGKYWGHQHWFMSGDQVPDYVTFGGKSGISGFYASQSHKLNDEATSVQGELNLHSLIRYGQIFKITQNLNLLHLLGDTSLYLRLELERIEKELRLISNIRGYGTHLAFDLRTPEKCDSVQRWLWHTGVNTHKCGPKQLALRPSLTLSIEDASQLRKNLQYYTPHFQK</sequence>
<dbReference type="GO" id="GO:0005739">
    <property type="term" value="C:mitochondrion"/>
    <property type="evidence" value="ECO:0007669"/>
    <property type="project" value="TreeGrafter"/>
</dbReference>
<accession>A0A7S3FX22</accession>
<proteinExistence type="inferred from homology"/>
<keyword evidence="5 6" id="KW-0663">Pyridoxal phosphate</keyword>
<reference evidence="7" key="1">
    <citation type="submission" date="2021-01" db="EMBL/GenBank/DDBJ databases">
        <authorList>
            <person name="Corre E."/>
            <person name="Pelletier E."/>
            <person name="Niang G."/>
            <person name="Scheremetjew M."/>
            <person name="Finn R."/>
            <person name="Kale V."/>
            <person name="Holt S."/>
            <person name="Cochrane G."/>
            <person name="Meng A."/>
            <person name="Brown T."/>
            <person name="Cohen L."/>
        </authorList>
    </citation>
    <scope>NUCLEOTIDE SEQUENCE</scope>
    <source>
        <strain evidence="7">Ras09</strain>
    </source>
</reference>
<keyword evidence="4" id="KW-0808">Transferase</keyword>
<evidence type="ECO:0000256" key="1">
    <source>
        <dbReference type="ARBA" id="ARBA00001933"/>
    </source>
</evidence>
<evidence type="ECO:0000256" key="3">
    <source>
        <dbReference type="ARBA" id="ARBA00022576"/>
    </source>
</evidence>
<dbReference type="Gene3D" id="3.90.1150.10">
    <property type="entry name" value="Aspartate Aminotransferase, domain 1"/>
    <property type="match status" value="1"/>
</dbReference>
<dbReference type="Pfam" id="PF00202">
    <property type="entry name" value="Aminotran_3"/>
    <property type="match status" value="1"/>
</dbReference>
<gene>
    <name evidence="7" type="ORF">SRAS04492_LOCUS9549</name>
</gene>
<name>A0A7S3FX22_9SPIT</name>
<evidence type="ECO:0000313" key="7">
    <source>
        <dbReference type="EMBL" id="CAE0237740.1"/>
    </source>
</evidence>
<evidence type="ECO:0000256" key="6">
    <source>
        <dbReference type="RuleBase" id="RU003560"/>
    </source>
</evidence>
<dbReference type="InterPro" id="IPR015421">
    <property type="entry name" value="PyrdxlP-dep_Trfase_major"/>
</dbReference>
<keyword evidence="3" id="KW-0032">Aminotransferase</keyword>
<dbReference type="InterPro" id="IPR005814">
    <property type="entry name" value="Aminotrans_3"/>
</dbReference>
<dbReference type="InterPro" id="IPR015422">
    <property type="entry name" value="PyrdxlP-dep_Trfase_small"/>
</dbReference>
<comment type="cofactor">
    <cofactor evidence="1">
        <name>pyridoxal 5'-phosphate</name>
        <dbReference type="ChEBI" id="CHEBI:597326"/>
    </cofactor>
</comment>
<dbReference type="SUPFAM" id="SSF53383">
    <property type="entry name" value="PLP-dependent transferases"/>
    <property type="match status" value="1"/>
</dbReference>
<dbReference type="GO" id="GO:0030170">
    <property type="term" value="F:pyridoxal phosphate binding"/>
    <property type="evidence" value="ECO:0007669"/>
    <property type="project" value="InterPro"/>
</dbReference>
<evidence type="ECO:0000256" key="4">
    <source>
        <dbReference type="ARBA" id="ARBA00022679"/>
    </source>
</evidence>
<dbReference type="PANTHER" id="PTHR43206">
    <property type="entry name" value="AMINOTRANSFERASE"/>
    <property type="match status" value="1"/>
</dbReference>
<organism evidence="7">
    <name type="scientific">Strombidium rassoulzadegani</name>
    <dbReference type="NCBI Taxonomy" id="1082188"/>
    <lineage>
        <taxon>Eukaryota</taxon>
        <taxon>Sar</taxon>
        <taxon>Alveolata</taxon>
        <taxon>Ciliophora</taxon>
        <taxon>Intramacronucleata</taxon>
        <taxon>Spirotrichea</taxon>
        <taxon>Oligotrichia</taxon>
        <taxon>Strombidiidae</taxon>
        <taxon>Strombidium</taxon>
    </lineage>
</organism>
<dbReference type="InterPro" id="IPR015424">
    <property type="entry name" value="PyrdxlP-dep_Trfase"/>
</dbReference>
<dbReference type="GO" id="GO:0008483">
    <property type="term" value="F:transaminase activity"/>
    <property type="evidence" value="ECO:0007669"/>
    <property type="project" value="UniProtKB-KW"/>
</dbReference>
<dbReference type="Gene3D" id="3.40.640.10">
    <property type="entry name" value="Type I PLP-dependent aspartate aminotransferase-like (Major domain)"/>
    <property type="match status" value="1"/>
</dbReference>
<evidence type="ECO:0000256" key="5">
    <source>
        <dbReference type="ARBA" id="ARBA00022898"/>
    </source>
</evidence>
<comment type="similarity">
    <text evidence="2 6">Belongs to the class-III pyridoxal-phosphate-dependent aminotransferase family.</text>
</comment>
<dbReference type="PANTHER" id="PTHR43206:SF1">
    <property type="entry name" value="4-AMINOBUTYRATE AMINOTRANSFERASE, MITOCHONDRIAL"/>
    <property type="match status" value="1"/>
</dbReference>
<evidence type="ECO:0000256" key="2">
    <source>
        <dbReference type="ARBA" id="ARBA00008954"/>
    </source>
</evidence>
<dbReference type="AlphaFoldDB" id="A0A7S3FX22"/>
<protein>
    <submittedName>
        <fullName evidence="7">Uncharacterized protein</fullName>
    </submittedName>
</protein>
<dbReference type="GO" id="GO:0009450">
    <property type="term" value="P:gamma-aminobutyric acid catabolic process"/>
    <property type="evidence" value="ECO:0007669"/>
    <property type="project" value="TreeGrafter"/>
</dbReference>
<dbReference type="EMBL" id="HBIA01019260">
    <property type="protein sequence ID" value="CAE0237740.1"/>
    <property type="molecule type" value="Transcribed_RNA"/>
</dbReference>
<dbReference type="PIRSF" id="PIRSF000521">
    <property type="entry name" value="Transaminase_4ab_Lys_Orn"/>
    <property type="match status" value="1"/>
</dbReference>